<evidence type="ECO:0000259" key="6">
    <source>
        <dbReference type="PROSITE" id="PS50249"/>
    </source>
</evidence>
<evidence type="ECO:0000313" key="7">
    <source>
        <dbReference type="EMBL" id="MCM2373922.1"/>
    </source>
</evidence>
<dbReference type="RefSeq" id="WP_250931800.1">
    <property type="nucleotide sequence ID" value="NZ_JAMQBK010000073.1"/>
</dbReference>
<evidence type="ECO:0000256" key="2">
    <source>
        <dbReference type="ARBA" id="ARBA00022723"/>
    </source>
</evidence>
<reference evidence="7 8" key="1">
    <citation type="journal article" date="2022" name="Syst. Appl. Microbiol.">
        <title>Rhodopirellula aestuarii sp. nov., a novel member of the genus Rhodopirellula isolated from brackish sediments collected in the Tagus River estuary, Portugal.</title>
        <authorList>
            <person name="Vitorino I.R."/>
            <person name="Klimek D."/>
            <person name="Calusinska M."/>
            <person name="Lobo-da-Cunha A."/>
            <person name="Vasconcelos V."/>
            <person name="Lage O.M."/>
        </authorList>
    </citation>
    <scope>NUCLEOTIDE SEQUENCE [LARGE SCALE GENOMIC DNA]</scope>
    <source>
        <strain evidence="7 8">ICT_H3.1</strain>
    </source>
</reference>
<feature type="domain" description="MPN" evidence="6">
    <location>
        <begin position="24"/>
        <end position="148"/>
    </location>
</feature>
<evidence type="ECO:0000256" key="4">
    <source>
        <dbReference type="ARBA" id="ARBA00022833"/>
    </source>
</evidence>
<dbReference type="PANTHER" id="PTHR30471:SF3">
    <property type="entry name" value="UPF0758 PROTEIN YEES-RELATED"/>
    <property type="match status" value="1"/>
</dbReference>
<dbReference type="EMBL" id="JAMQBK010000073">
    <property type="protein sequence ID" value="MCM2373922.1"/>
    <property type="molecule type" value="Genomic_DNA"/>
</dbReference>
<dbReference type="InterPro" id="IPR037518">
    <property type="entry name" value="MPN"/>
</dbReference>
<name>A0ABT0UAT3_9BACT</name>
<evidence type="ECO:0000256" key="1">
    <source>
        <dbReference type="ARBA" id="ARBA00022670"/>
    </source>
</evidence>
<proteinExistence type="predicted"/>
<dbReference type="PROSITE" id="PS50249">
    <property type="entry name" value="MPN"/>
    <property type="match status" value="1"/>
</dbReference>
<keyword evidence="1" id="KW-0645">Protease</keyword>
<dbReference type="PROSITE" id="PS01302">
    <property type="entry name" value="UPF0758"/>
    <property type="match status" value="1"/>
</dbReference>
<evidence type="ECO:0000256" key="3">
    <source>
        <dbReference type="ARBA" id="ARBA00022801"/>
    </source>
</evidence>
<keyword evidence="4" id="KW-0862">Zinc</keyword>
<evidence type="ECO:0000256" key="5">
    <source>
        <dbReference type="ARBA" id="ARBA00023049"/>
    </source>
</evidence>
<dbReference type="PANTHER" id="PTHR30471">
    <property type="entry name" value="DNA REPAIR PROTEIN RADC"/>
    <property type="match status" value="1"/>
</dbReference>
<dbReference type="Gene3D" id="3.40.140.10">
    <property type="entry name" value="Cytidine Deaminase, domain 2"/>
    <property type="match status" value="1"/>
</dbReference>
<keyword evidence="2" id="KW-0479">Metal-binding</keyword>
<sequence>MSNYCTPIQRLQVIREGSFKRRPRITCTQTARKFAEAFFAERGADRECFVVVHLDTKHRPISIEVCTVGTLDASLVHPREVFKAAIVVGASAVLLMHNHPSGDPTPSREDKAVTDRLDEVGKLIGITVLDHIVVGDDEGGSVSLREVM</sequence>
<gene>
    <name evidence="7" type="ORF">NB063_25175</name>
</gene>
<dbReference type="Pfam" id="PF04002">
    <property type="entry name" value="RadC"/>
    <property type="match status" value="1"/>
</dbReference>
<keyword evidence="5" id="KW-0482">Metalloprotease</keyword>
<dbReference type="Proteomes" id="UP001202961">
    <property type="component" value="Unassembled WGS sequence"/>
</dbReference>
<accession>A0ABT0UAT3</accession>
<dbReference type="CDD" id="cd08071">
    <property type="entry name" value="MPN_DUF2466"/>
    <property type="match status" value="1"/>
</dbReference>
<keyword evidence="8" id="KW-1185">Reference proteome</keyword>
<dbReference type="InterPro" id="IPR001405">
    <property type="entry name" value="UPF0758"/>
</dbReference>
<dbReference type="InterPro" id="IPR020891">
    <property type="entry name" value="UPF0758_CS"/>
</dbReference>
<organism evidence="7 8">
    <name type="scientific">Aporhodopirellula aestuarii</name>
    <dbReference type="NCBI Taxonomy" id="2950107"/>
    <lineage>
        <taxon>Bacteria</taxon>
        <taxon>Pseudomonadati</taxon>
        <taxon>Planctomycetota</taxon>
        <taxon>Planctomycetia</taxon>
        <taxon>Pirellulales</taxon>
        <taxon>Pirellulaceae</taxon>
        <taxon>Aporhodopirellula</taxon>
    </lineage>
</organism>
<protein>
    <recommendedName>
        <fullName evidence="6">MPN domain-containing protein</fullName>
    </recommendedName>
</protein>
<dbReference type="InterPro" id="IPR025657">
    <property type="entry name" value="RadC_JAB"/>
</dbReference>
<evidence type="ECO:0000313" key="8">
    <source>
        <dbReference type="Proteomes" id="UP001202961"/>
    </source>
</evidence>
<keyword evidence="3" id="KW-0378">Hydrolase</keyword>
<comment type="caution">
    <text evidence="7">The sequence shown here is derived from an EMBL/GenBank/DDBJ whole genome shotgun (WGS) entry which is preliminary data.</text>
</comment>